<reference evidence="2" key="1">
    <citation type="submission" date="2022-04" db="EMBL/GenBank/DDBJ databases">
        <title>Carnegiea gigantea Genome sequencing and assembly v2.</title>
        <authorList>
            <person name="Copetti D."/>
            <person name="Sanderson M.J."/>
            <person name="Burquez A."/>
            <person name="Wojciechowski M.F."/>
        </authorList>
    </citation>
    <scope>NUCLEOTIDE SEQUENCE</scope>
    <source>
        <strain evidence="2">SGP5-SGP5p</strain>
        <tissue evidence="2">Aerial part</tissue>
    </source>
</reference>
<evidence type="ECO:0000256" key="1">
    <source>
        <dbReference type="SAM" id="MobiDB-lite"/>
    </source>
</evidence>
<gene>
    <name evidence="2" type="ORF">Cgig2_011910</name>
</gene>
<feature type="compositionally biased region" description="Polar residues" evidence="1">
    <location>
        <begin position="188"/>
        <end position="200"/>
    </location>
</feature>
<keyword evidence="3" id="KW-1185">Reference proteome</keyword>
<name>A0A9Q1K3J2_9CARY</name>
<accession>A0A9Q1K3J2</accession>
<feature type="compositionally biased region" description="Polar residues" evidence="1">
    <location>
        <begin position="148"/>
        <end position="169"/>
    </location>
</feature>
<comment type="caution">
    <text evidence="2">The sequence shown here is derived from an EMBL/GenBank/DDBJ whole genome shotgun (WGS) entry which is preliminary data.</text>
</comment>
<dbReference type="AlphaFoldDB" id="A0A9Q1K3J2"/>
<proteinExistence type="predicted"/>
<sequence length="348" mass="38957">MRGKGVIAFTPLSTPAERLKAVEIDLEKDRTRTKQSKVNASWMKTAKKLIKIFGNWVIDNNQPFTVVDSIYTSPLLNIIREVGQDVRALKHQQAPNDAEIRARVQRVTIRLESNIETQITAMNKLFLYSQGQDTFGAPLAQRAVKNTMPDQQSEGTHNSGSGSDLSPPSTADGSGDGGNRGNRGANNIVTSQSSRPSSRDINPIMSDHNSRRGEEHEEEIIAHTYYRLRKAKDKPSKAPPNYDNQMNNKCLPLLQRLLTVINHVILTVMMVVHITMDIIKQKQIGVHHLTNLTTLSLVMNHILLNPIQAPKIMTIFRFSTTRLLLMSTIIITAPQFMVEIRVQVVNLG</sequence>
<organism evidence="2 3">
    <name type="scientific">Carnegiea gigantea</name>
    <dbReference type="NCBI Taxonomy" id="171969"/>
    <lineage>
        <taxon>Eukaryota</taxon>
        <taxon>Viridiplantae</taxon>
        <taxon>Streptophyta</taxon>
        <taxon>Embryophyta</taxon>
        <taxon>Tracheophyta</taxon>
        <taxon>Spermatophyta</taxon>
        <taxon>Magnoliopsida</taxon>
        <taxon>eudicotyledons</taxon>
        <taxon>Gunneridae</taxon>
        <taxon>Pentapetalae</taxon>
        <taxon>Caryophyllales</taxon>
        <taxon>Cactineae</taxon>
        <taxon>Cactaceae</taxon>
        <taxon>Cactoideae</taxon>
        <taxon>Echinocereeae</taxon>
        <taxon>Carnegiea</taxon>
    </lineage>
</organism>
<feature type="compositionally biased region" description="Basic and acidic residues" evidence="1">
    <location>
        <begin position="208"/>
        <end position="217"/>
    </location>
</feature>
<dbReference type="Proteomes" id="UP001153076">
    <property type="component" value="Unassembled WGS sequence"/>
</dbReference>
<protein>
    <submittedName>
        <fullName evidence="2">Uncharacterized protein</fullName>
    </submittedName>
</protein>
<dbReference type="EMBL" id="JAKOGI010000366">
    <property type="protein sequence ID" value="KAJ8436088.1"/>
    <property type="molecule type" value="Genomic_DNA"/>
</dbReference>
<evidence type="ECO:0000313" key="2">
    <source>
        <dbReference type="EMBL" id="KAJ8436088.1"/>
    </source>
</evidence>
<feature type="region of interest" description="Disordered" evidence="1">
    <location>
        <begin position="147"/>
        <end position="217"/>
    </location>
</feature>
<evidence type="ECO:0000313" key="3">
    <source>
        <dbReference type="Proteomes" id="UP001153076"/>
    </source>
</evidence>